<organism evidence="1 2">
    <name type="scientific">Roseibium alexandrii</name>
    <dbReference type="NCBI Taxonomy" id="388408"/>
    <lineage>
        <taxon>Bacteria</taxon>
        <taxon>Pseudomonadati</taxon>
        <taxon>Pseudomonadota</taxon>
        <taxon>Alphaproteobacteria</taxon>
        <taxon>Hyphomicrobiales</taxon>
        <taxon>Stappiaceae</taxon>
        <taxon>Roseibium</taxon>
    </lineage>
</organism>
<proteinExistence type="predicted"/>
<dbReference type="EMBL" id="CXWD01000007">
    <property type="protein sequence ID" value="CTQ69497.1"/>
    <property type="molecule type" value="Genomic_DNA"/>
</dbReference>
<dbReference type="Proteomes" id="UP000053235">
    <property type="component" value="Unassembled WGS sequence"/>
</dbReference>
<protein>
    <submittedName>
        <fullName evidence="1">Uncharacterized protein</fullName>
    </submittedName>
</protein>
<accession>A0A0M7A4E6</accession>
<keyword evidence="2" id="KW-1185">Reference proteome</keyword>
<dbReference type="AlphaFoldDB" id="A0A0M7A4E6"/>
<reference evidence="2" key="1">
    <citation type="submission" date="2015-07" db="EMBL/GenBank/DDBJ databases">
        <authorList>
            <person name="Rodrigo-Torres Lidia"/>
            <person name="Arahal R.David."/>
        </authorList>
    </citation>
    <scope>NUCLEOTIDE SEQUENCE [LARGE SCALE GENOMIC DNA]</scope>
    <source>
        <strain evidence="2">CECT 5112</strain>
    </source>
</reference>
<dbReference type="STRING" id="388408.LAX5112_02135"/>
<evidence type="ECO:0000313" key="1">
    <source>
        <dbReference type="EMBL" id="CTQ69497.1"/>
    </source>
</evidence>
<evidence type="ECO:0000313" key="2">
    <source>
        <dbReference type="Proteomes" id="UP000053235"/>
    </source>
</evidence>
<sequence>MSGFLRSELLSISALTFSEVFETLVWSSAEVQSALERVSRENAEKISDPNAFLCRYGSYRINFHFDVEGQTFWMTKGRVIKGKTKPLYIVPHERGSRKRKVPQIKVEDDTVITAWPDKDAEAVRRVWQKLASMFKLISDGRVIVSARTQTGDAVTLRVSDWSTQPETLWFTWQENSLKRYRKKRLVQVFECLEFNLSITEREQLTRNGPISELKVETWMAETFFERKRFCDKETVWELAKDRFPNLSHLKFKEVWKNTAPKDWKRAGKFPEKDKNINLINQIRQAI</sequence>
<gene>
    <name evidence="1" type="ORF">LAX5112_02135</name>
</gene>
<name>A0A0M7A4E6_9HYPH</name>